<evidence type="ECO:0000256" key="1">
    <source>
        <dbReference type="ARBA" id="ARBA00000852"/>
    </source>
</evidence>
<dbReference type="Pfam" id="PF08241">
    <property type="entry name" value="Methyltransf_11"/>
    <property type="match status" value="1"/>
</dbReference>
<evidence type="ECO:0000313" key="9">
    <source>
        <dbReference type="EMBL" id="AKS43182.1"/>
    </source>
</evidence>
<organism evidence="9 10">
    <name type="scientific">Wenzhouxiangella marina</name>
    <dbReference type="NCBI Taxonomy" id="1579979"/>
    <lineage>
        <taxon>Bacteria</taxon>
        <taxon>Pseudomonadati</taxon>
        <taxon>Pseudomonadota</taxon>
        <taxon>Gammaproteobacteria</taxon>
        <taxon>Chromatiales</taxon>
        <taxon>Wenzhouxiangellaceae</taxon>
        <taxon>Wenzhouxiangella</taxon>
    </lineage>
</organism>
<dbReference type="InterPro" id="IPR013216">
    <property type="entry name" value="Methyltransf_11"/>
</dbReference>
<evidence type="ECO:0000256" key="6">
    <source>
        <dbReference type="ARBA" id="ARBA00022691"/>
    </source>
</evidence>
<dbReference type="NCBIfam" id="TIGR02072">
    <property type="entry name" value="BioC"/>
    <property type="match status" value="1"/>
</dbReference>
<dbReference type="InterPro" id="IPR029063">
    <property type="entry name" value="SAM-dependent_MTases_sf"/>
</dbReference>
<keyword evidence="6 8" id="KW-0949">S-adenosyl-L-methionine</keyword>
<dbReference type="RefSeq" id="WP_049726688.1">
    <property type="nucleotide sequence ID" value="NZ_CP012154.1"/>
</dbReference>
<evidence type="ECO:0000256" key="3">
    <source>
        <dbReference type="ARBA" id="ARBA00012327"/>
    </source>
</evidence>
<accession>A0A0K0XZV0</accession>
<evidence type="ECO:0000256" key="4">
    <source>
        <dbReference type="ARBA" id="ARBA00022603"/>
    </source>
</evidence>
<dbReference type="Proteomes" id="UP000066624">
    <property type="component" value="Chromosome"/>
</dbReference>
<evidence type="ECO:0000256" key="8">
    <source>
        <dbReference type="HAMAP-Rule" id="MF_00835"/>
    </source>
</evidence>
<evidence type="ECO:0000313" key="10">
    <source>
        <dbReference type="Proteomes" id="UP000066624"/>
    </source>
</evidence>
<dbReference type="GO" id="GO:0008757">
    <property type="term" value="F:S-adenosylmethionine-dependent methyltransferase activity"/>
    <property type="evidence" value="ECO:0007669"/>
    <property type="project" value="InterPro"/>
</dbReference>
<comment type="function">
    <text evidence="8">Converts the free carboxyl group of a malonyl-thioester to its methyl ester by transfer of a methyl group from S-adenosyl-L-methionine (SAM). It allows to synthesize pimeloyl-ACP via the fatty acid synthetic pathway.</text>
</comment>
<dbReference type="SUPFAM" id="SSF53335">
    <property type="entry name" value="S-adenosyl-L-methionine-dependent methyltransferases"/>
    <property type="match status" value="1"/>
</dbReference>
<dbReference type="CDD" id="cd02440">
    <property type="entry name" value="AdoMet_MTases"/>
    <property type="match status" value="1"/>
</dbReference>
<comment type="pathway">
    <text evidence="2 8">Cofactor biosynthesis; biotin biosynthesis.</text>
</comment>
<gene>
    <name evidence="8" type="primary">bioC</name>
    <name evidence="9" type="ORF">WM2015_2825</name>
</gene>
<dbReference type="GO" id="GO:0009102">
    <property type="term" value="P:biotin biosynthetic process"/>
    <property type="evidence" value="ECO:0007669"/>
    <property type="project" value="UniProtKB-UniRule"/>
</dbReference>
<dbReference type="Gene3D" id="3.40.50.150">
    <property type="entry name" value="Vaccinia Virus protein VP39"/>
    <property type="match status" value="1"/>
</dbReference>
<dbReference type="InterPro" id="IPR011814">
    <property type="entry name" value="BioC"/>
</dbReference>
<sequence>MSLDSKAIARQFGRAADSYDGHAALQREVGERLMERLDGLRFEPQRILDLGCGTGAQSQALHQRFPGARLIASDLAGPMLVQAARRRGWWRKRFDLVQADARALPIAEDSLDLVYCNLMLQWCEDPAAVFANLRRALKPGGLLLISTFGLDTLRELRQAWAAADSHPHVGRFTDVQRLGSALTRAGFAEPVLDTDWITSTYSRPQELLSELKGIGATNADQARTRGLTSPTRLRRMLRAYETFRQDDGRYPATWEVVYASAWAPEHGQPMRTEQGEEASIPISRLGRLQR</sequence>
<keyword evidence="4 8" id="KW-0489">Methyltransferase</keyword>
<name>A0A0K0XZV0_9GAMM</name>
<dbReference type="OrthoDB" id="9760689at2"/>
<dbReference type="EC" id="2.1.1.197" evidence="3 8"/>
<dbReference type="AlphaFoldDB" id="A0A0K0XZV0"/>
<keyword evidence="7 8" id="KW-0093">Biotin biosynthesis</keyword>
<dbReference type="PANTHER" id="PTHR13090:SF1">
    <property type="entry name" value="ARGININE-HYDROXYLASE NDUFAF5, MITOCHONDRIAL"/>
    <property type="match status" value="1"/>
</dbReference>
<dbReference type="KEGG" id="wma:WM2015_2825"/>
<dbReference type="STRING" id="1579979.WM2015_2825"/>
<keyword evidence="5 8" id="KW-0808">Transferase</keyword>
<dbReference type="UniPathway" id="UPA00078"/>
<dbReference type="EMBL" id="CP012154">
    <property type="protein sequence ID" value="AKS43182.1"/>
    <property type="molecule type" value="Genomic_DNA"/>
</dbReference>
<evidence type="ECO:0000256" key="7">
    <source>
        <dbReference type="ARBA" id="ARBA00022756"/>
    </source>
</evidence>
<dbReference type="HAMAP" id="MF_00835">
    <property type="entry name" value="BioC"/>
    <property type="match status" value="1"/>
</dbReference>
<protein>
    <recommendedName>
        <fullName evidence="3 8">Malonyl-[acyl-carrier protein] O-methyltransferase</fullName>
        <shortName evidence="8">Malonyl-ACP O-methyltransferase</shortName>
        <ecNumber evidence="3 8">2.1.1.197</ecNumber>
    </recommendedName>
    <alternativeName>
        <fullName evidence="8">Biotin synthesis protein BioC</fullName>
    </alternativeName>
</protein>
<comment type="similarity">
    <text evidence="8">Belongs to the methyltransferase superfamily.</text>
</comment>
<comment type="catalytic activity">
    <reaction evidence="1 8">
        <text>malonyl-[ACP] + S-adenosyl-L-methionine = malonyl-[ACP] methyl ester + S-adenosyl-L-homocysteine</text>
        <dbReference type="Rhea" id="RHEA:17105"/>
        <dbReference type="Rhea" id="RHEA-COMP:9623"/>
        <dbReference type="Rhea" id="RHEA-COMP:9954"/>
        <dbReference type="ChEBI" id="CHEBI:57856"/>
        <dbReference type="ChEBI" id="CHEBI:59789"/>
        <dbReference type="ChEBI" id="CHEBI:78449"/>
        <dbReference type="ChEBI" id="CHEBI:78845"/>
        <dbReference type="EC" id="2.1.1.197"/>
    </reaction>
</comment>
<keyword evidence="10" id="KW-1185">Reference proteome</keyword>
<dbReference type="GO" id="GO:0032259">
    <property type="term" value="P:methylation"/>
    <property type="evidence" value="ECO:0007669"/>
    <property type="project" value="UniProtKB-KW"/>
</dbReference>
<dbReference type="GO" id="GO:0102130">
    <property type="term" value="F:malonyl-CoA methyltransferase activity"/>
    <property type="evidence" value="ECO:0007669"/>
    <property type="project" value="UniProtKB-EC"/>
</dbReference>
<evidence type="ECO:0000256" key="5">
    <source>
        <dbReference type="ARBA" id="ARBA00022679"/>
    </source>
</evidence>
<reference evidence="9 10" key="1">
    <citation type="submission" date="2015-07" db="EMBL/GenBank/DDBJ databases">
        <authorList>
            <person name="Noorani M."/>
        </authorList>
    </citation>
    <scope>NUCLEOTIDE SEQUENCE [LARGE SCALE GENOMIC DNA]</scope>
    <source>
        <strain evidence="9 10">KCTC 42284</strain>
    </source>
</reference>
<evidence type="ECO:0000256" key="2">
    <source>
        <dbReference type="ARBA" id="ARBA00004746"/>
    </source>
</evidence>
<dbReference type="GO" id="GO:0010340">
    <property type="term" value="F:carboxyl-O-methyltransferase activity"/>
    <property type="evidence" value="ECO:0007669"/>
    <property type="project" value="UniProtKB-UniRule"/>
</dbReference>
<proteinExistence type="inferred from homology"/>
<dbReference type="InterPro" id="IPR050602">
    <property type="entry name" value="Malonyl-ACP_OMT"/>
</dbReference>
<dbReference type="PANTHER" id="PTHR13090">
    <property type="entry name" value="ARGININE-HYDROXYLASE NDUFAF5, MITOCHONDRIAL"/>
    <property type="match status" value="1"/>
</dbReference>